<evidence type="ECO:0008006" key="6">
    <source>
        <dbReference type="Google" id="ProtNLM"/>
    </source>
</evidence>
<dbReference type="Proteomes" id="UP001174694">
    <property type="component" value="Unassembled WGS sequence"/>
</dbReference>
<feature type="signal peptide" evidence="3">
    <location>
        <begin position="1"/>
        <end position="18"/>
    </location>
</feature>
<feature type="chain" id="PRO_5041369903" description="Extracellular protein" evidence="3">
    <location>
        <begin position="19"/>
        <end position="341"/>
    </location>
</feature>
<keyword evidence="2" id="KW-1133">Transmembrane helix</keyword>
<accession>A0AA38RZ59</accession>
<dbReference type="Gene3D" id="2.70.50.70">
    <property type="match status" value="1"/>
</dbReference>
<dbReference type="PANTHER" id="PTHR36182:SF1">
    <property type="entry name" value="PROTEIN, PUTATIVE (AFU_ORTHOLOGUE AFUA_6G10930)-RELATED"/>
    <property type="match status" value="1"/>
</dbReference>
<evidence type="ECO:0000313" key="4">
    <source>
        <dbReference type="EMBL" id="KAJ9143701.1"/>
    </source>
</evidence>
<keyword evidence="2" id="KW-0472">Membrane</keyword>
<evidence type="ECO:0000256" key="3">
    <source>
        <dbReference type="SAM" id="SignalP"/>
    </source>
</evidence>
<reference evidence="4" key="1">
    <citation type="submission" date="2022-07" db="EMBL/GenBank/DDBJ databases">
        <title>Fungi with potential for degradation of polypropylene.</title>
        <authorList>
            <person name="Gostincar C."/>
        </authorList>
    </citation>
    <scope>NUCLEOTIDE SEQUENCE</scope>
    <source>
        <strain evidence="4">EXF-13308</strain>
    </source>
</reference>
<protein>
    <recommendedName>
        <fullName evidence="6">Extracellular protein</fullName>
    </recommendedName>
</protein>
<evidence type="ECO:0000256" key="2">
    <source>
        <dbReference type="SAM" id="Phobius"/>
    </source>
</evidence>
<comment type="caution">
    <text evidence="4">The sequence shown here is derived from an EMBL/GenBank/DDBJ whole genome shotgun (WGS) entry which is preliminary data.</text>
</comment>
<keyword evidence="3" id="KW-0732">Signal</keyword>
<sequence length="341" mass="34655">MHSLQLLLVASQALSCGAHMFLAYPPALRASTNPFSKGNTDPDITSPLKGSSDYPCKGSLSLLGTSQASSVAEWTAGESYNMTIQGGAPHGGGSCQASISTDQGKTFTVIHSFIGDCPGPEQQSSSFSFRLPGDTPASKDAIFGWTWFNKIGNREMYMNCAVVSISAGSGSEKVAFGDRPAPFVANINGCRTVDSEDVLIPNPGPDVDSMNTEAVAPTGDCEKAASPPFVGGPSSSSGSDSSDSSETSRAPVATSAISEPSETSDGDSGPVVPSSAATSELGGSATEGVEPTSAAGLPPSQTSSGDWTPGNDWPAGFSNARHAAAMNLVLLLAGVFAVFLV</sequence>
<dbReference type="PANTHER" id="PTHR36182">
    <property type="entry name" value="PROTEIN, PUTATIVE (AFU_ORTHOLOGUE AFUA_6G10930)-RELATED"/>
    <property type="match status" value="1"/>
</dbReference>
<name>A0AA38RZ59_9PEZI</name>
<evidence type="ECO:0000313" key="5">
    <source>
        <dbReference type="Proteomes" id="UP001174694"/>
    </source>
</evidence>
<proteinExistence type="predicted"/>
<organism evidence="4 5">
    <name type="scientific">Pleurostoma richardsiae</name>
    <dbReference type="NCBI Taxonomy" id="41990"/>
    <lineage>
        <taxon>Eukaryota</taxon>
        <taxon>Fungi</taxon>
        <taxon>Dikarya</taxon>
        <taxon>Ascomycota</taxon>
        <taxon>Pezizomycotina</taxon>
        <taxon>Sordariomycetes</taxon>
        <taxon>Sordariomycetidae</taxon>
        <taxon>Calosphaeriales</taxon>
        <taxon>Pleurostomataceae</taxon>
        <taxon>Pleurostoma</taxon>
    </lineage>
</organism>
<keyword evidence="5" id="KW-1185">Reference proteome</keyword>
<feature type="transmembrane region" description="Helical" evidence="2">
    <location>
        <begin position="323"/>
        <end position="340"/>
    </location>
</feature>
<feature type="compositionally biased region" description="Low complexity" evidence="1">
    <location>
        <begin position="226"/>
        <end position="245"/>
    </location>
</feature>
<keyword evidence="2" id="KW-0812">Transmembrane</keyword>
<dbReference type="EMBL" id="JANBVO010000018">
    <property type="protein sequence ID" value="KAJ9143701.1"/>
    <property type="molecule type" value="Genomic_DNA"/>
</dbReference>
<dbReference type="AlphaFoldDB" id="A0AA38RZ59"/>
<feature type="region of interest" description="Disordered" evidence="1">
    <location>
        <begin position="196"/>
        <end position="311"/>
    </location>
</feature>
<evidence type="ECO:0000256" key="1">
    <source>
        <dbReference type="SAM" id="MobiDB-lite"/>
    </source>
</evidence>
<gene>
    <name evidence="4" type="ORF">NKR23_g6260</name>
</gene>